<dbReference type="Pfam" id="PF01047">
    <property type="entry name" value="MarR"/>
    <property type="match status" value="1"/>
</dbReference>
<evidence type="ECO:0000259" key="5">
    <source>
        <dbReference type="PROSITE" id="PS50995"/>
    </source>
</evidence>
<dbReference type="EMBL" id="FMZZ01000005">
    <property type="protein sequence ID" value="SDC87567.1"/>
    <property type="molecule type" value="Genomic_DNA"/>
</dbReference>
<organism evidence="6 7">
    <name type="scientific">Actinokineospora iranica</name>
    <dbReference type="NCBI Taxonomy" id="1271860"/>
    <lineage>
        <taxon>Bacteria</taxon>
        <taxon>Bacillati</taxon>
        <taxon>Actinomycetota</taxon>
        <taxon>Actinomycetes</taxon>
        <taxon>Pseudonocardiales</taxon>
        <taxon>Pseudonocardiaceae</taxon>
        <taxon>Actinokineospora</taxon>
    </lineage>
</organism>
<dbReference type="InterPro" id="IPR011991">
    <property type="entry name" value="ArsR-like_HTH"/>
</dbReference>
<sequence length="176" mass="19335">MADTIPEDLATADELGHQLVRFLRLSNHAKQHFTTGSRDAVERSNYALLGTLVQVGPLRANALAEAVHSDPSTVSRQVSALVAHGLVERRADPQDGRACVLVPTAEGNRLFAENRAHRTRQIARLLAPWPADDRRALVRLLGRLNTDIENFSTENFSTENSGTENSDTENYQGEPA</sequence>
<dbReference type="GO" id="GO:0003677">
    <property type="term" value="F:DNA binding"/>
    <property type="evidence" value="ECO:0007669"/>
    <property type="project" value="UniProtKB-KW"/>
</dbReference>
<dbReference type="CDD" id="cd00090">
    <property type="entry name" value="HTH_ARSR"/>
    <property type="match status" value="1"/>
</dbReference>
<evidence type="ECO:0000313" key="7">
    <source>
        <dbReference type="Proteomes" id="UP000199501"/>
    </source>
</evidence>
<keyword evidence="3" id="KW-0804">Transcription</keyword>
<dbReference type="PROSITE" id="PS50995">
    <property type="entry name" value="HTH_MARR_2"/>
    <property type="match status" value="1"/>
</dbReference>
<dbReference type="OrthoDB" id="5148120at2"/>
<dbReference type="InterPro" id="IPR036388">
    <property type="entry name" value="WH-like_DNA-bd_sf"/>
</dbReference>
<reference evidence="7" key="1">
    <citation type="submission" date="2016-10" db="EMBL/GenBank/DDBJ databases">
        <authorList>
            <person name="Varghese N."/>
            <person name="Submissions S."/>
        </authorList>
    </citation>
    <scope>NUCLEOTIDE SEQUENCE [LARGE SCALE GENOMIC DNA]</scope>
    <source>
        <strain evidence="7">IBRC-M 10403</strain>
    </source>
</reference>
<dbReference type="Proteomes" id="UP000199501">
    <property type="component" value="Unassembled WGS sequence"/>
</dbReference>
<dbReference type="GO" id="GO:0003700">
    <property type="term" value="F:DNA-binding transcription factor activity"/>
    <property type="evidence" value="ECO:0007669"/>
    <property type="project" value="InterPro"/>
</dbReference>
<gene>
    <name evidence="6" type="ORF">SAMN05216174_105101</name>
</gene>
<accession>A0A1G6Q7F5</accession>
<name>A0A1G6Q7F5_9PSEU</name>
<dbReference type="Gene3D" id="1.10.10.10">
    <property type="entry name" value="Winged helix-like DNA-binding domain superfamily/Winged helix DNA-binding domain"/>
    <property type="match status" value="1"/>
</dbReference>
<dbReference type="STRING" id="1271860.SAMN05216174_105101"/>
<dbReference type="AlphaFoldDB" id="A0A1G6Q7F5"/>
<dbReference type="SMART" id="SM00347">
    <property type="entry name" value="HTH_MARR"/>
    <property type="match status" value="1"/>
</dbReference>
<proteinExistence type="predicted"/>
<keyword evidence="1" id="KW-0805">Transcription regulation</keyword>
<dbReference type="SUPFAM" id="SSF46785">
    <property type="entry name" value="Winged helix' DNA-binding domain"/>
    <property type="match status" value="1"/>
</dbReference>
<feature type="region of interest" description="Disordered" evidence="4">
    <location>
        <begin position="152"/>
        <end position="176"/>
    </location>
</feature>
<feature type="domain" description="HTH marR-type" evidence="5">
    <location>
        <begin position="12"/>
        <end position="146"/>
    </location>
</feature>
<dbReference type="RefSeq" id="WP_091450162.1">
    <property type="nucleotide sequence ID" value="NZ_FMZZ01000005.1"/>
</dbReference>
<evidence type="ECO:0000256" key="2">
    <source>
        <dbReference type="ARBA" id="ARBA00023125"/>
    </source>
</evidence>
<evidence type="ECO:0000256" key="1">
    <source>
        <dbReference type="ARBA" id="ARBA00023015"/>
    </source>
</evidence>
<dbReference type="InterPro" id="IPR023187">
    <property type="entry name" value="Tscrpt_reg_MarR-type_CS"/>
</dbReference>
<dbReference type="PROSITE" id="PS01117">
    <property type="entry name" value="HTH_MARR_1"/>
    <property type="match status" value="1"/>
</dbReference>
<dbReference type="InterPro" id="IPR000835">
    <property type="entry name" value="HTH_MarR-typ"/>
</dbReference>
<dbReference type="InterPro" id="IPR052526">
    <property type="entry name" value="HTH-type_Bedaq_tolerance"/>
</dbReference>
<evidence type="ECO:0000313" key="6">
    <source>
        <dbReference type="EMBL" id="SDC87567.1"/>
    </source>
</evidence>
<evidence type="ECO:0000256" key="4">
    <source>
        <dbReference type="SAM" id="MobiDB-lite"/>
    </source>
</evidence>
<dbReference type="PANTHER" id="PTHR39515">
    <property type="entry name" value="CONSERVED PROTEIN"/>
    <property type="match status" value="1"/>
</dbReference>
<keyword evidence="2 6" id="KW-0238">DNA-binding</keyword>
<protein>
    <submittedName>
        <fullName evidence="6">DNA-binding transcriptional regulator, MarR family</fullName>
    </submittedName>
</protein>
<evidence type="ECO:0000256" key="3">
    <source>
        <dbReference type="ARBA" id="ARBA00023163"/>
    </source>
</evidence>
<dbReference type="InterPro" id="IPR036390">
    <property type="entry name" value="WH_DNA-bd_sf"/>
</dbReference>
<dbReference type="PANTHER" id="PTHR39515:SF2">
    <property type="entry name" value="HTH-TYPE TRANSCRIPTIONAL REGULATOR RV0880"/>
    <property type="match status" value="1"/>
</dbReference>
<keyword evidence="7" id="KW-1185">Reference proteome</keyword>